<protein>
    <submittedName>
        <fullName evidence="2">Uncharacterized protein</fullName>
    </submittedName>
</protein>
<reference evidence="2" key="1">
    <citation type="submission" date="2022-11" db="UniProtKB">
        <authorList>
            <consortium name="WormBaseParasite"/>
        </authorList>
    </citation>
    <scope>IDENTIFICATION</scope>
</reference>
<name>A0AC34Q5X3_9BILA</name>
<dbReference type="Proteomes" id="UP000887576">
    <property type="component" value="Unplaced"/>
</dbReference>
<dbReference type="WBParaSite" id="JU765_v2.g13158.t1">
    <property type="protein sequence ID" value="JU765_v2.g13158.t1"/>
    <property type="gene ID" value="JU765_v2.g13158"/>
</dbReference>
<sequence>MSDHSIAASDAALIAALAPSDHHYAFEEVEYEYVDPDLFGGSAHIPPPSSLESTPENSDDESASSPSKESDESTIPDASSLSREERKALYRVLREVTKFMDELNNPPEPRPYNQVAVEMLLYTCHQLIDFISVEAFYDLSDHAVEQICTLVERIKVVTEKIGEDVDELL</sequence>
<accession>A0AC34Q5X3</accession>
<evidence type="ECO:0000313" key="1">
    <source>
        <dbReference type="Proteomes" id="UP000887576"/>
    </source>
</evidence>
<evidence type="ECO:0000313" key="2">
    <source>
        <dbReference type="WBParaSite" id="JU765_v2.g13158.t1"/>
    </source>
</evidence>
<organism evidence="1 2">
    <name type="scientific">Panagrolaimus sp. JU765</name>
    <dbReference type="NCBI Taxonomy" id="591449"/>
    <lineage>
        <taxon>Eukaryota</taxon>
        <taxon>Metazoa</taxon>
        <taxon>Ecdysozoa</taxon>
        <taxon>Nematoda</taxon>
        <taxon>Chromadorea</taxon>
        <taxon>Rhabditida</taxon>
        <taxon>Tylenchina</taxon>
        <taxon>Panagrolaimomorpha</taxon>
        <taxon>Panagrolaimoidea</taxon>
        <taxon>Panagrolaimidae</taxon>
        <taxon>Panagrolaimus</taxon>
    </lineage>
</organism>
<proteinExistence type="predicted"/>